<dbReference type="EC" id="4.1.1.19" evidence="3"/>
<evidence type="ECO:0000256" key="6">
    <source>
        <dbReference type="ARBA" id="ARBA00023239"/>
    </source>
</evidence>
<dbReference type="EMBL" id="CP012673">
    <property type="protein sequence ID" value="AUX44191.1"/>
    <property type="molecule type" value="Genomic_DNA"/>
</dbReference>
<dbReference type="InterPro" id="IPR016105">
    <property type="entry name" value="Pyr-dep_his/arg-deCO2ase_sand"/>
</dbReference>
<dbReference type="PANTHER" id="PTHR40438">
    <property type="entry name" value="PYRUVOYL-DEPENDENT ARGININE DECARBOXYLASE"/>
    <property type="match status" value="1"/>
</dbReference>
<dbReference type="RefSeq" id="WP_104982753.1">
    <property type="nucleotide sequence ID" value="NZ_CP012673.1"/>
</dbReference>
<organism evidence="9 10">
    <name type="scientific">Sorangium cellulosum</name>
    <name type="common">Polyangium cellulosum</name>
    <dbReference type="NCBI Taxonomy" id="56"/>
    <lineage>
        <taxon>Bacteria</taxon>
        <taxon>Pseudomonadati</taxon>
        <taxon>Myxococcota</taxon>
        <taxon>Polyangia</taxon>
        <taxon>Polyangiales</taxon>
        <taxon>Polyangiaceae</taxon>
        <taxon>Sorangium</taxon>
    </lineage>
</organism>
<gene>
    <name evidence="9" type="ORF">SOCE26_056550</name>
</gene>
<keyword evidence="7" id="KW-0670">Pyruvate</keyword>
<comment type="catalytic activity">
    <reaction evidence="8">
        <text>L-arginine + H(+) = agmatine + CO2</text>
        <dbReference type="Rhea" id="RHEA:17641"/>
        <dbReference type="ChEBI" id="CHEBI:15378"/>
        <dbReference type="ChEBI" id="CHEBI:16526"/>
        <dbReference type="ChEBI" id="CHEBI:32682"/>
        <dbReference type="ChEBI" id="CHEBI:58145"/>
        <dbReference type="EC" id="4.1.1.19"/>
    </reaction>
</comment>
<dbReference type="SUPFAM" id="SSF56271">
    <property type="entry name" value="Pyruvoyl-dependent histidine and arginine decarboxylases"/>
    <property type="match status" value="1"/>
</dbReference>
<accession>A0A2L0EY05</accession>
<dbReference type="SFLD" id="SFLDS00055">
    <property type="entry name" value="Pyruvoyl-Dependent_Histidine/A"/>
    <property type="match status" value="1"/>
</dbReference>
<evidence type="ECO:0000313" key="10">
    <source>
        <dbReference type="Proteomes" id="UP000238348"/>
    </source>
</evidence>
<dbReference type="GO" id="GO:0006527">
    <property type="term" value="P:L-arginine catabolic process"/>
    <property type="evidence" value="ECO:0007669"/>
    <property type="project" value="InterPro"/>
</dbReference>
<keyword evidence="6" id="KW-0456">Lyase</keyword>
<proteinExistence type="inferred from homology"/>
<dbReference type="AlphaFoldDB" id="A0A2L0EY05"/>
<comment type="similarity">
    <text evidence="2">Belongs to the pyruvoyl-dependent arginine decarboxylase family.</text>
</comment>
<comment type="cofactor">
    <cofactor evidence="1">
        <name>pyruvate</name>
        <dbReference type="ChEBI" id="CHEBI:15361"/>
    </cofactor>
</comment>
<evidence type="ECO:0000256" key="3">
    <source>
        <dbReference type="ARBA" id="ARBA00012426"/>
    </source>
</evidence>
<dbReference type="PANTHER" id="PTHR40438:SF1">
    <property type="entry name" value="PYRUVOYL-DEPENDENT ARGININE DECARBOXYLASE"/>
    <property type="match status" value="1"/>
</dbReference>
<evidence type="ECO:0000256" key="2">
    <source>
        <dbReference type="ARBA" id="ARBA00008611"/>
    </source>
</evidence>
<dbReference type="Pfam" id="PF01862">
    <property type="entry name" value="PvlArgDC"/>
    <property type="match status" value="1"/>
</dbReference>
<evidence type="ECO:0000256" key="8">
    <source>
        <dbReference type="ARBA" id="ARBA00049309"/>
    </source>
</evidence>
<evidence type="ECO:0000256" key="1">
    <source>
        <dbReference type="ARBA" id="ARBA00001928"/>
    </source>
</evidence>
<reference evidence="9 10" key="1">
    <citation type="submission" date="2015-09" db="EMBL/GenBank/DDBJ databases">
        <title>Sorangium comparison.</title>
        <authorList>
            <person name="Zaburannyi N."/>
            <person name="Bunk B."/>
            <person name="Overmann J."/>
            <person name="Mueller R."/>
        </authorList>
    </citation>
    <scope>NUCLEOTIDE SEQUENCE [LARGE SCALE GENOMIC DNA]</scope>
    <source>
        <strain evidence="9 10">So ce26</strain>
    </source>
</reference>
<evidence type="ECO:0000256" key="7">
    <source>
        <dbReference type="ARBA" id="ARBA00023317"/>
    </source>
</evidence>
<protein>
    <recommendedName>
        <fullName evidence="4">Pyruvoyl-dependent arginine decarboxylase AaxB</fullName>
        <ecNumber evidence="3">4.1.1.19</ecNumber>
    </recommendedName>
</protein>
<evidence type="ECO:0000313" key="9">
    <source>
        <dbReference type="EMBL" id="AUX44191.1"/>
    </source>
</evidence>
<dbReference type="Gene3D" id="3.50.20.10">
    <property type="entry name" value="Pyruvoyl-Dependent Histidine Decarboxylase, subunit B"/>
    <property type="match status" value="1"/>
</dbReference>
<keyword evidence="5" id="KW-0210">Decarboxylase</keyword>
<evidence type="ECO:0000256" key="4">
    <source>
        <dbReference type="ARBA" id="ARBA00014727"/>
    </source>
</evidence>
<name>A0A2L0EY05_SORCE</name>
<dbReference type="InterPro" id="IPR002724">
    <property type="entry name" value="Pyruvoyl-dep_arg_deCO2ase"/>
</dbReference>
<dbReference type="SFLD" id="SFLDG01170">
    <property type="entry name" value="Pyruvoyl-dependent_arginine_de"/>
    <property type="match status" value="1"/>
</dbReference>
<evidence type="ECO:0000256" key="5">
    <source>
        <dbReference type="ARBA" id="ARBA00022793"/>
    </source>
</evidence>
<dbReference type="InterPro" id="IPR016104">
    <property type="entry name" value="Pyr-dep_his/arg-deCO2ase"/>
</dbReference>
<sequence length="208" mass="22368">MNVLARKTKALVLGSRIPKRYIVTSGFGQTDEGSGADPHETGSFDEALVAAGLGKVNLVKYSSVLPPEAEEVPLEVAAEHFHHGAVMDAIVASVSGGSGDVLVAALGRMNVYDHESRHIGGFAVEFMNCRHGGTRPAVEAEAEDAIKRAMEGVFQRRYRGKGYRYERMPPTIISGFVEKKYGTAIAVIGWVSYIHPVLGETAVEPAEE</sequence>
<dbReference type="Proteomes" id="UP000238348">
    <property type="component" value="Chromosome"/>
</dbReference>
<dbReference type="GO" id="GO:0008792">
    <property type="term" value="F:arginine decarboxylase activity"/>
    <property type="evidence" value="ECO:0007669"/>
    <property type="project" value="UniProtKB-EC"/>
</dbReference>